<name>A0A3Q7H8I1_SOLLC</name>
<dbReference type="Gramene" id="Solyc07g040785.1.1">
    <property type="protein sequence ID" value="Solyc07g040785.1.1"/>
    <property type="gene ID" value="Solyc07g040785.1"/>
</dbReference>
<accession>A0A3Q7H8I1</accession>
<evidence type="ECO:0000313" key="4">
    <source>
        <dbReference type="Proteomes" id="UP000004994"/>
    </source>
</evidence>
<dbReference type="InParanoid" id="A0A3Q7H8I1"/>
<comment type="pathway">
    <text evidence="1">Protein modification; protein ubiquitination.</text>
</comment>
<organism evidence="3">
    <name type="scientific">Solanum lycopersicum</name>
    <name type="common">Tomato</name>
    <name type="synonym">Lycopersicon esculentum</name>
    <dbReference type="NCBI Taxonomy" id="4081"/>
    <lineage>
        <taxon>Eukaryota</taxon>
        <taxon>Viridiplantae</taxon>
        <taxon>Streptophyta</taxon>
        <taxon>Embryophyta</taxon>
        <taxon>Tracheophyta</taxon>
        <taxon>Spermatophyta</taxon>
        <taxon>Magnoliopsida</taxon>
        <taxon>eudicotyledons</taxon>
        <taxon>Gunneridae</taxon>
        <taxon>Pentapetalae</taxon>
        <taxon>asterids</taxon>
        <taxon>lamiids</taxon>
        <taxon>Solanales</taxon>
        <taxon>Solanaceae</taxon>
        <taxon>Solanoideae</taxon>
        <taxon>Solaneae</taxon>
        <taxon>Solanum</taxon>
        <taxon>Solanum subgen. Lycopersicon</taxon>
    </lineage>
</organism>
<dbReference type="STRING" id="4081.A0A3Q7H8I1"/>
<keyword evidence="4" id="KW-1185">Reference proteome</keyword>
<dbReference type="EnsemblPlants" id="Solyc07g040785.1.1">
    <property type="protein sequence ID" value="Solyc07g040785.1.1"/>
    <property type="gene ID" value="Solyc07g040785.1"/>
</dbReference>
<dbReference type="AlphaFoldDB" id="A0A3Q7H8I1"/>
<dbReference type="GO" id="GO:0051260">
    <property type="term" value="P:protein homooligomerization"/>
    <property type="evidence" value="ECO:0007669"/>
    <property type="project" value="InterPro"/>
</dbReference>
<protein>
    <recommendedName>
        <fullName evidence="2">Potassium channel tetramerisation-type BTB domain-containing protein</fullName>
    </recommendedName>
</protein>
<dbReference type="Proteomes" id="UP000004994">
    <property type="component" value="Chromosome 7"/>
</dbReference>
<evidence type="ECO:0000256" key="1">
    <source>
        <dbReference type="ARBA" id="ARBA00004906"/>
    </source>
</evidence>
<dbReference type="SUPFAM" id="SSF54695">
    <property type="entry name" value="POZ domain"/>
    <property type="match status" value="1"/>
</dbReference>
<dbReference type="InterPro" id="IPR003131">
    <property type="entry name" value="T1-type_BTB"/>
</dbReference>
<dbReference type="Pfam" id="PF02214">
    <property type="entry name" value="BTB_2"/>
    <property type="match status" value="1"/>
</dbReference>
<evidence type="ECO:0000313" key="3">
    <source>
        <dbReference type="EnsemblPlants" id="Solyc07g040785.1.1"/>
    </source>
</evidence>
<proteinExistence type="predicted"/>
<reference evidence="3" key="2">
    <citation type="submission" date="2019-01" db="UniProtKB">
        <authorList>
            <consortium name="EnsemblPlants"/>
        </authorList>
    </citation>
    <scope>IDENTIFICATION</scope>
    <source>
        <strain evidence="3">cv. Heinz 1706</strain>
    </source>
</reference>
<feature type="domain" description="Potassium channel tetramerisation-type BTB" evidence="2">
    <location>
        <begin position="8"/>
        <end position="58"/>
    </location>
</feature>
<sequence length="160" mass="18423">MGTPNGRVKLNVGGRIFETTTTTLEFAGKNSFFRAMLDDNWNSAINEHFIDTNPGCFGSRAFKIIELSAATDLRVGINYIPKEFLLDPSKLCHAVLFYFQDLCAHVSCYWEHKNRYYNNTMTSLEELENQCLPISKLKKYATEWVIKVLVIRLHCFKSQV</sequence>
<dbReference type="Gene3D" id="3.30.710.10">
    <property type="entry name" value="Potassium Channel Kv1.1, Chain A"/>
    <property type="match status" value="1"/>
</dbReference>
<reference evidence="3" key="1">
    <citation type="journal article" date="2012" name="Nature">
        <title>The tomato genome sequence provides insights into fleshy fruit evolution.</title>
        <authorList>
            <consortium name="Tomato Genome Consortium"/>
        </authorList>
    </citation>
    <scope>NUCLEOTIDE SEQUENCE [LARGE SCALE GENOMIC DNA]</scope>
    <source>
        <strain evidence="3">cv. Heinz 1706</strain>
    </source>
</reference>
<evidence type="ECO:0000259" key="2">
    <source>
        <dbReference type="Pfam" id="PF02214"/>
    </source>
</evidence>
<dbReference type="InterPro" id="IPR011333">
    <property type="entry name" value="SKP1/BTB/POZ_sf"/>
</dbReference>